<name>A0A914DL06_9BILA</name>
<dbReference type="Proteomes" id="UP000887540">
    <property type="component" value="Unplaced"/>
</dbReference>
<keyword evidence="2" id="KW-1185">Reference proteome</keyword>
<dbReference type="WBParaSite" id="ACRNAN_scaffold278.g26885.t1">
    <property type="protein sequence ID" value="ACRNAN_scaffold278.g26885.t1"/>
    <property type="gene ID" value="ACRNAN_scaffold278.g26885"/>
</dbReference>
<reference evidence="3" key="1">
    <citation type="submission" date="2022-11" db="UniProtKB">
        <authorList>
            <consortium name="WormBaseParasite"/>
        </authorList>
    </citation>
    <scope>IDENTIFICATION</scope>
</reference>
<dbReference type="AlphaFoldDB" id="A0A914DL06"/>
<keyword evidence="1" id="KW-1133">Transmembrane helix</keyword>
<keyword evidence="1" id="KW-0472">Membrane</keyword>
<accession>A0A914DL06</accession>
<feature type="transmembrane region" description="Helical" evidence="1">
    <location>
        <begin position="48"/>
        <end position="74"/>
    </location>
</feature>
<proteinExistence type="predicted"/>
<keyword evidence="1" id="KW-0812">Transmembrane</keyword>
<evidence type="ECO:0000256" key="1">
    <source>
        <dbReference type="SAM" id="Phobius"/>
    </source>
</evidence>
<organism evidence="2 3">
    <name type="scientific">Acrobeloides nanus</name>
    <dbReference type="NCBI Taxonomy" id="290746"/>
    <lineage>
        <taxon>Eukaryota</taxon>
        <taxon>Metazoa</taxon>
        <taxon>Ecdysozoa</taxon>
        <taxon>Nematoda</taxon>
        <taxon>Chromadorea</taxon>
        <taxon>Rhabditida</taxon>
        <taxon>Tylenchina</taxon>
        <taxon>Cephalobomorpha</taxon>
        <taxon>Cephaloboidea</taxon>
        <taxon>Cephalobidae</taxon>
        <taxon>Acrobeloides</taxon>
    </lineage>
</organism>
<evidence type="ECO:0000313" key="3">
    <source>
        <dbReference type="WBParaSite" id="ACRNAN_scaffold278.g26885.t1"/>
    </source>
</evidence>
<evidence type="ECO:0000313" key="2">
    <source>
        <dbReference type="Proteomes" id="UP000887540"/>
    </source>
</evidence>
<sequence>MKRRKLRFYSGVLVGLNLSQSVYGNELIVETFENLDFGFNSHSIHQLIAASIVILVISALMVISIALFRCYMLYCRNIRNTRHIQIPLPPEHEQLAAKKSLIATTSYGATAIENDFLDTNQLSIVNQTNTRKNTFRSIFDDSRQNDSLLDV</sequence>
<protein>
    <submittedName>
        <fullName evidence="3">Uncharacterized protein</fullName>
    </submittedName>
</protein>